<evidence type="ECO:0008006" key="3">
    <source>
        <dbReference type="Google" id="ProtNLM"/>
    </source>
</evidence>
<dbReference type="Proteomes" id="UP001597244">
    <property type="component" value="Unassembled WGS sequence"/>
</dbReference>
<evidence type="ECO:0000313" key="2">
    <source>
        <dbReference type="Proteomes" id="UP001597244"/>
    </source>
</evidence>
<organism evidence="1 2">
    <name type="scientific">Lapidilactobacillus mulanensis</name>
    <dbReference type="NCBI Taxonomy" id="2485999"/>
    <lineage>
        <taxon>Bacteria</taxon>
        <taxon>Bacillati</taxon>
        <taxon>Bacillota</taxon>
        <taxon>Bacilli</taxon>
        <taxon>Lactobacillales</taxon>
        <taxon>Lactobacillaceae</taxon>
        <taxon>Lapidilactobacillus</taxon>
    </lineage>
</organism>
<dbReference type="Gene3D" id="3.40.1620.10">
    <property type="entry name" value="YefM-like domain"/>
    <property type="match status" value="1"/>
</dbReference>
<keyword evidence="2" id="KW-1185">Reference proteome</keyword>
<proteinExistence type="predicted"/>
<accession>A0ABW4DN68</accession>
<evidence type="ECO:0000313" key="1">
    <source>
        <dbReference type="EMBL" id="MFD1465353.1"/>
    </source>
</evidence>
<protein>
    <recommendedName>
        <fullName evidence="3">Antitoxin</fullName>
    </recommendedName>
</protein>
<sequence>MTAIDVYSPTNFRKNQSAILKEILAQNKPVEITIASEKDGPNSGVIAISKKDYIEYLQLKKQAVELATKEISEIARSQNPQHLTDQKDIEAWFDDEAE</sequence>
<reference evidence="2" key="1">
    <citation type="journal article" date="2019" name="Int. J. Syst. Evol. Microbiol.">
        <title>The Global Catalogue of Microorganisms (GCM) 10K type strain sequencing project: providing services to taxonomists for standard genome sequencing and annotation.</title>
        <authorList>
            <consortium name="The Broad Institute Genomics Platform"/>
            <consortium name="The Broad Institute Genome Sequencing Center for Infectious Disease"/>
            <person name="Wu L."/>
            <person name="Ma J."/>
        </authorList>
    </citation>
    <scope>NUCLEOTIDE SEQUENCE [LARGE SCALE GENOMIC DNA]</scope>
    <source>
        <strain evidence="2">CCM 8951</strain>
    </source>
</reference>
<name>A0ABW4DN68_9LACO</name>
<comment type="caution">
    <text evidence="1">The sequence shown here is derived from an EMBL/GenBank/DDBJ whole genome shotgun (WGS) entry which is preliminary data.</text>
</comment>
<dbReference type="EMBL" id="JBHTOF010000031">
    <property type="protein sequence ID" value="MFD1465353.1"/>
    <property type="molecule type" value="Genomic_DNA"/>
</dbReference>
<gene>
    <name evidence="1" type="ORF">ACFQ4L_04505</name>
</gene>